<gene>
    <name evidence="2" type="ORF">PGLA2088_LOCUS34461</name>
</gene>
<evidence type="ECO:0000256" key="1">
    <source>
        <dbReference type="SAM" id="MobiDB-lite"/>
    </source>
</evidence>
<feature type="compositionally biased region" description="Acidic residues" evidence="1">
    <location>
        <begin position="818"/>
        <end position="834"/>
    </location>
</feature>
<protein>
    <submittedName>
        <fullName evidence="2">Uncharacterized protein</fullName>
    </submittedName>
</protein>
<name>A0A813KH58_POLGL</name>
<feature type="region of interest" description="Disordered" evidence="1">
    <location>
        <begin position="2648"/>
        <end position="2674"/>
    </location>
</feature>
<feature type="region of interest" description="Disordered" evidence="1">
    <location>
        <begin position="1514"/>
        <end position="1533"/>
    </location>
</feature>
<proteinExistence type="predicted"/>
<feature type="compositionally biased region" description="Polar residues" evidence="1">
    <location>
        <begin position="2917"/>
        <end position="2926"/>
    </location>
</feature>
<feature type="region of interest" description="Disordered" evidence="1">
    <location>
        <begin position="437"/>
        <end position="465"/>
    </location>
</feature>
<feature type="compositionally biased region" description="Low complexity" evidence="1">
    <location>
        <begin position="793"/>
        <end position="817"/>
    </location>
</feature>
<feature type="region of interest" description="Disordered" evidence="1">
    <location>
        <begin position="789"/>
        <end position="853"/>
    </location>
</feature>
<feature type="region of interest" description="Disordered" evidence="1">
    <location>
        <begin position="2901"/>
        <end position="2940"/>
    </location>
</feature>
<organism evidence="2 3">
    <name type="scientific">Polarella glacialis</name>
    <name type="common">Dinoflagellate</name>
    <dbReference type="NCBI Taxonomy" id="89957"/>
    <lineage>
        <taxon>Eukaryota</taxon>
        <taxon>Sar</taxon>
        <taxon>Alveolata</taxon>
        <taxon>Dinophyceae</taxon>
        <taxon>Suessiales</taxon>
        <taxon>Suessiaceae</taxon>
        <taxon>Polarella</taxon>
    </lineage>
</organism>
<feature type="non-terminal residue" evidence="2">
    <location>
        <position position="1"/>
    </location>
</feature>
<evidence type="ECO:0000313" key="2">
    <source>
        <dbReference type="EMBL" id="CAE8707289.1"/>
    </source>
</evidence>
<feature type="region of interest" description="Disordered" evidence="1">
    <location>
        <begin position="2482"/>
        <end position="2515"/>
    </location>
</feature>
<accession>A0A813KH58</accession>
<sequence length="2940" mass="321373">MRLVSIELLSALQQPRQPASIASPCIAKAAVDCQAAGKIARSDSEATIAPTEFQEEPTPAPNEEALILSEEEQAELKVKAFRNVVQDDMVALGEILDRLSVDVWSTWQNKAGKERESVWIFLQGEVQPLRATVLEVLVEYWDGDAPATRMDKCTSAAQGVLVPSSAHLAWLCLIDFQVQVVPGPAHLLLPPWLASPLLKQLEFDVLIAQALLDGAAIHAQVLTAEVASELRAYHSGLLCARAASEGEPPQPELQVPSSFRLPALSLLQVTNQASPYVNFLPGHTTDRKEQIQHFGSGGASLSKAAVQQLYDLCKSQPLLGRCIVLSLAPPSCTVSLPTARRIQQMYLGLTADALLQSLKSDAWRYLKFLEVNDAVGCPQSLLELLSVLLVVVVSDVRPTPALHGRLQALVSMATSTVPSASQTGGETSGVQNATAGEATSAGAETGSSVGGSPDMSSPGTGPLSAGSAAAALAAAQRTLAANLAQASPAEGGAGIKPWDHLRRLADTRRSPTEPFGVAVGSAGNGVPLGAGGAHRSSALRYSSFLKRIRGGDTATGADGGLDGLEVEEVREGDVELLASRRSLEAWEAHSPAGPTPLEASRNAFLHRTKIYEAFLTHVSGGSQSALKLFSALEDELLRLKSAQSSLPPAFELLQLVDPNTYLFKEPPITFWDAYFEFTRVAGVHCLEYVVETAVGFIRKCDFCTSAWLLAPFPQLKPLVVLLCWDLFHGDVESLQNLLDTLWKSYVEEISRDHTKVGDLLVDHWVEVLKYRLSVSWWISKLIVEQVAAPPTPQQRQKQQQQSLSPEKLQSQQQSQVQQEDEEEDEYLLDEEEPQEQQQSPLRQGLAGPQDVKPMHTELEGSVHEVAAEVLRKVTSHSILLVMRTSLPRVESHTLLSSLQSLPPLRQAAAALERSYDLDVARCYYTVRCAMVLVERCVQSSMGSNKSPSNSPTPGRQLIQDSMQELDSLLSSIERTPLKVSVFLLISSLCFARHRHLKPGATAKATPQKAASRGARAAADFLVPPSVLLSLLTLLRHHLKPLVDASAGLESELLTVIHRLHRFTQETIWRTFISLKDFLLYSQLALPGGFTPLLPAKRSGPMPITEATAREWASAIGAIVLGDDDALGLGGEGPSAGSHEEIGEALSRKDSASNDHLQPFTQLCMPTEVPLSLQPSTFLPRLLAGPTTLLQRSLKMNDYLLSRQLLEHFPALRGGPVEAIVRIAEKFKDMRQHVAAKGRLLLGDEGEGSAVEDLSAKELLKALPSAGGELEDLSATEQKARPKTEISDALLEAQLDARVAAMTENGSTSAAEEARVSQLEVLSRPLLAFYVLVDLAVSAAPFSQMSTFLLQKALPQLVSETASDDSSSTGMPISDTLRSFFENWVARLNVLVEVRPELQDRASLASIILGIETLPSEPALLKSHLSRLHTQRHAILSLVESVDLVKKGQTSASQRTLVEFLSTAIKSLNSEEDDTSKTSVTTDAEVISEGLGSSRYLLRFLEYLARVADLMHSASQDAQARKSTKKSQRDEVRRQRRDLYFCGAVVSNCEEAEPRPDEPPEEVVEVTKLFDVLAETPKGIVARLLFELEGHRQALSLSEMMSVDLVEVIVKSSFVLRESVNETGVIPQLAQYYMSMKVVQYLAKHERPLPQVRCPEAPLLATLSCLERRCSRWPSWHMLRFAKEQSEGRFPSLHRWVEERCHALRAIEGSHSKTASPVDSPTSGGRMEVMQARLSVAAAECEDAVSADGSDDEETVALSGSGTGAVGSGVFKGYTEAELEQLGHQDQLALEAVGDDHEAGMSAAYTKLVHTMMAEQRHDEALQVCDEYLPFDSALTDQVLHLNLSSSNDQQPKAPSPKELLDHECMYRVKSHTLAAQLTLERYKCWDVDTAAQTLTMCLQRLEQGSDSGDASTLKQELRRILQRMMTFEKILQVSGGRWRVWQEIEDMTTAQVADAVAHLLSLQQHDLARTLAQMYGMTDPLNHLELSRLHYLFTTKNDKTSAVNRLLSLPPSQAVSFALQLLDMFDLIQHRGLLCQMLLTQLHSWLSAGEEERLRVLHASLQLLGEVSETMRPHFLKLLRKPALIVESLLMNARVDLLKKFLTDFPEYRHDELILRYARKALALQPGDDTRDNLLGSHYEGEGDEEGSDAAAVAKRKSTGGAEEGWGLGGPWCLTGSSSQDQKIRGRHRFEEAPSIGLAERILELCSDSSVNAAACFNICDELSLRLHELTPKYASPARGGLAGRNGGRLVATSGDADAVLGESALPPMQPGVPLSSARLVTSLIRRLLIYLQVKFSGAGDEVQAQLERSLKNLDFIPPLWQVSGQKVGLAHLCDPVRAAELRDKLVAEDQLSLALELCERCSGDSKAREDGSWHISADPVRKAKAVALQKLRRFSEARQEFSKTEAVDSAKEALAAFEDAVRYPPLFDLPSLEQQRSVYTFNSLQRKLYRSTAPMSNLPIFLLPGQGSGQPDVPVVPITKSPDEPFSTPTGFPGLRSALSAPPADSAGGPRSPASLRSMAMEARLRDAATNMRQRRRPGDAEPFQAALGTGTEPQETTFVNAVTFLCPPIHPVEMPRWSILADLSRGKSSKVQHVAKNEAKLQGEAVPEETSHRTALPAVHQLAGAGSLPLPEDKERPLPEESVQIAAEGDQAGDSPLLKAKRSEEEGEWDATPDVSYGKLTMEMAGICAGCSESQNHRSPSNLWPEDRQEHSLMMASPMALPLAVALTAAPPVPGDNLRPLDTTSFNELLQFQEKYGSAESLLSLLVRERRLSQACYRIFDTKETTRLFVDVVARHCLAHNQFHELQKVIQNYDPSLRRVQEYLDALKGFLRDRSALDLLYSYEVFTKDYVNAGFLAIQLFMASSTWDARVGHLQNADAHLMLAQRQMFGKRKGQSLSHTEFKEGGAGDNAVDGGTTSANSPDQTGEEKGMSGLDLTE</sequence>
<comment type="caution">
    <text evidence="2">The sequence shown here is derived from an EMBL/GenBank/DDBJ whole genome shotgun (WGS) entry which is preliminary data.</text>
</comment>
<reference evidence="2" key="1">
    <citation type="submission" date="2021-02" db="EMBL/GenBank/DDBJ databases">
        <authorList>
            <person name="Dougan E. K."/>
            <person name="Rhodes N."/>
            <person name="Thang M."/>
            <person name="Chan C."/>
        </authorList>
    </citation>
    <scope>NUCLEOTIDE SEQUENCE</scope>
</reference>
<dbReference type="EMBL" id="CAJNNW010031364">
    <property type="protein sequence ID" value="CAE8707289.1"/>
    <property type="molecule type" value="Genomic_DNA"/>
</dbReference>
<dbReference type="Proteomes" id="UP000626109">
    <property type="component" value="Unassembled WGS sequence"/>
</dbReference>
<evidence type="ECO:0000313" key="3">
    <source>
        <dbReference type="Proteomes" id="UP000626109"/>
    </source>
</evidence>
<dbReference type="PANTHER" id="PTHR35478">
    <property type="entry name" value="ZINC FINGER FYVE DOMAIN PROTEIN"/>
    <property type="match status" value="1"/>
</dbReference>
<feature type="region of interest" description="Disordered" evidence="1">
    <location>
        <begin position="2531"/>
        <end position="2551"/>
    </location>
</feature>
<dbReference type="PANTHER" id="PTHR35478:SF1">
    <property type="entry name" value="ZINC FINGER FYVE DOMAIN-CONTAINING PROTEIN 26"/>
    <property type="match status" value="1"/>
</dbReference>
<feature type="region of interest" description="Disordered" evidence="1">
    <location>
        <begin position="2133"/>
        <end position="2163"/>
    </location>
</feature>